<organism evidence="1 2">
    <name type="scientific">Punica granatum</name>
    <name type="common">Pomegranate</name>
    <dbReference type="NCBI Taxonomy" id="22663"/>
    <lineage>
        <taxon>Eukaryota</taxon>
        <taxon>Viridiplantae</taxon>
        <taxon>Streptophyta</taxon>
        <taxon>Embryophyta</taxon>
        <taxon>Tracheophyta</taxon>
        <taxon>Spermatophyta</taxon>
        <taxon>Magnoliopsida</taxon>
        <taxon>eudicotyledons</taxon>
        <taxon>Gunneridae</taxon>
        <taxon>Pentapetalae</taxon>
        <taxon>rosids</taxon>
        <taxon>malvids</taxon>
        <taxon>Myrtales</taxon>
        <taxon>Lythraceae</taxon>
        <taxon>Punica</taxon>
    </lineage>
</organism>
<protein>
    <submittedName>
        <fullName evidence="1">Uncharacterized protein</fullName>
    </submittedName>
</protein>
<dbReference type="AlphaFoldDB" id="A0A218X060"/>
<comment type="caution">
    <text evidence="1">The sequence shown here is derived from an EMBL/GenBank/DDBJ whole genome shotgun (WGS) entry which is preliminary data.</text>
</comment>
<proteinExistence type="predicted"/>
<gene>
    <name evidence="1" type="ORF">CDL15_Pgr017439</name>
</gene>
<dbReference type="PROSITE" id="PS51257">
    <property type="entry name" value="PROKAR_LIPOPROTEIN"/>
    <property type="match status" value="1"/>
</dbReference>
<evidence type="ECO:0000313" key="1">
    <source>
        <dbReference type="EMBL" id="OWM77841.1"/>
    </source>
</evidence>
<dbReference type="Proteomes" id="UP000197138">
    <property type="component" value="Unassembled WGS sequence"/>
</dbReference>
<dbReference type="EMBL" id="MTKT01002508">
    <property type="protein sequence ID" value="OWM77841.1"/>
    <property type="molecule type" value="Genomic_DNA"/>
</dbReference>
<accession>A0A218X060</accession>
<reference evidence="2" key="1">
    <citation type="journal article" date="2017" name="Plant J.">
        <title>The pomegranate (Punica granatum L.) genome and the genomics of punicalagin biosynthesis.</title>
        <authorList>
            <person name="Qin G."/>
            <person name="Xu C."/>
            <person name="Ming R."/>
            <person name="Tang H."/>
            <person name="Guyot R."/>
            <person name="Kramer E.M."/>
            <person name="Hu Y."/>
            <person name="Yi X."/>
            <person name="Qi Y."/>
            <person name="Xu X."/>
            <person name="Gao Z."/>
            <person name="Pan H."/>
            <person name="Jian J."/>
            <person name="Tian Y."/>
            <person name="Yue Z."/>
            <person name="Xu Y."/>
        </authorList>
    </citation>
    <scope>NUCLEOTIDE SEQUENCE [LARGE SCALE GENOMIC DNA]</scope>
    <source>
        <strain evidence="2">cv. Dabenzi</strain>
    </source>
</reference>
<sequence>MSPERQFETCSLVLVVFGCVQACFRVPFVRSWIGRSGNLVGKASVNVRECPGISRMLLKCARMCHWSFWYQEGFLESHIGYLPMLL</sequence>
<name>A0A218X060_PUNGR</name>
<evidence type="ECO:0000313" key="2">
    <source>
        <dbReference type="Proteomes" id="UP000197138"/>
    </source>
</evidence>